<name>A0A7J3MXU0_9CREN</name>
<feature type="transmembrane region" description="Helical" evidence="1">
    <location>
        <begin position="101"/>
        <end position="131"/>
    </location>
</feature>
<dbReference type="EMBL" id="DTAU01000147">
    <property type="protein sequence ID" value="HFQ79571.1"/>
    <property type="molecule type" value="Genomic_DNA"/>
</dbReference>
<evidence type="ECO:0000256" key="1">
    <source>
        <dbReference type="SAM" id="Phobius"/>
    </source>
</evidence>
<sequence length="269" mass="30578">MLKLIKRVYMVFKAYAVSDLLRSKGFVFGLVSMSIWFMLFISPIILFIDSSFNPRVASAYSFTAILIFLFYSVATWDWAAEIRWMINDGRLEYYIASGSGFLCHYLGIMPISFIWIAMAMSINYLLLTVVWGPPELQISDLRLFIYGFILLTTNLVSYALVLGGTMLSSGVTGFVMEIIGFITPIATGGLTPLINLPKPIQTFALMTPFSYPAEIIRYILLKSPTIMSIHELCIRGTLYSLTFLAVSIIYFRYQLKKIMREGVRVTTLW</sequence>
<feature type="transmembrane region" description="Helical" evidence="1">
    <location>
        <begin position="26"/>
        <end position="48"/>
    </location>
</feature>
<dbReference type="AlphaFoldDB" id="A0A7J3MXU0"/>
<evidence type="ECO:0000313" key="2">
    <source>
        <dbReference type="EMBL" id="HFQ79571.1"/>
    </source>
</evidence>
<protein>
    <submittedName>
        <fullName evidence="3">ABC transporter permease</fullName>
    </submittedName>
</protein>
<proteinExistence type="predicted"/>
<keyword evidence="1" id="KW-0472">Membrane</keyword>
<reference evidence="3" key="1">
    <citation type="journal article" date="2020" name="mSystems">
        <title>Genome- and Community-Level Interaction Insights into Carbon Utilization and Element Cycling Functions of Hydrothermarchaeota in Hydrothermal Sediment.</title>
        <authorList>
            <person name="Zhou Z."/>
            <person name="Liu Y."/>
            <person name="Xu W."/>
            <person name="Pan J."/>
            <person name="Luo Z.H."/>
            <person name="Li M."/>
        </authorList>
    </citation>
    <scope>NUCLEOTIDE SEQUENCE [LARGE SCALE GENOMIC DNA]</scope>
    <source>
        <strain evidence="2">SpSt-629</strain>
        <strain evidence="3">SpSt-688</strain>
    </source>
</reference>
<feature type="transmembrane region" description="Helical" evidence="1">
    <location>
        <begin position="232"/>
        <end position="253"/>
    </location>
</feature>
<keyword evidence="1" id="KW-1133">Transmembrane helix</keyword>
<keyword evidence="1" id="KW-0812">Transmembrane</keyword>
<organism evidence="3">
    <name type="scientific">Ignisphaera aggregans</name>
    <dbReference type="NCBI Taxonomy" id="334771"/>
    <lineage>
        <taxon>Archaea</taxon>
        <taxon>Thermoproteota</taxon>
        <taxon>Thermoprotei</taxon>
        <taxon>Desulfurococcales</taxon>
        <taxon>Desulfurococcaceae</taxon>
        <taxon>Ignisphaera</taxon>
    </lineage>
</organism>
<feature type="transmembrane region" description="Helical" evidence="1">
    <location>
        <begin position="174"/>
        <end position="194"/>
    </location>
</feature>
<gene>
    <name evidence="2" type="ORF">ENT99_07755</name>
    <name evidence="3" type="ORF">ENU64_02400</name>
</gene>
<comment type="caution">
    <text evidence="3">The sequence shown here is derived from an EMBL/GenBank/DDBJ whole genome shotgun (WGS) entry which is preliminary data.</text>
</comment>
<evidence type="ECO:0000313" key="3">
    <source>
        <dbReference type="EMBL" id="HGT98269.1"/>
    </source>
</evidence>
<accession>A0A7J3MXU0</accession>
<feature type="transmembrane region" description="Helical" evidence="1">
    <location>
        <begin position="143"/>
        <end position="162"/>
    </location>
</feature>
<dbReference type="EMBL" id="DTDH01000072">
    <property type="protein sequence ID" value="HGT98269.1"/>
    <property type="molecule type" value="Genomic_DNA"/>
</dbReference>
<feature type="transmembrane region" description="Helical" evidence="1">
    <location>
        <begin position="60"/>
        <end position="80"/>
    </location>
</feature>